<protein>
    <submittedName>
        <fullName evidence="10">FA_desaturase domain-containing protein</fullName>
    </submittedName>
</protein>
<keyword evidence="3" id="KW-0812">Transmembrane</keyword>
<comment type="caution">
    <text evidence="10">The sequence shown here is derived from an EMBL/GenBank/DDBJ whole genome shotgun (WGS) entry which is preliminary data.</text>
</comment>
<feature type="domain" description="Fatty acid desaturase" evidence="9">
    <location>
        <begin position="178"/>
        <end position="337"/>
    </location>
</feature>
<evidence type="ECO:0000256" key="3">
    <source>
        <dbReference type="ARBA" id="ARBA00022692"/>
    </source>
</evidence>
<evidence type="ECO:0000259" key="9">
    <source>
        <dbReference type="Pfam" id="PF00487"/>
    </source>
</evidence>
<evidence type="ECO:0000256" key="5">
    <source>
        <dbReference type="ARBA" id="ARBA00023002"/>
    </source>
</evidence>
<keyword evidence="6" id="KW-0443">Lipid metabolism</keyword>
<keyword evidence="4" id="KW-1133">Transmembrane helix</keyword>
<evidence type="ECO:0000256" key="6">
    <source>
        <dbReference type="ARBA" id="ARBA00023098"/>
    </source>
</evidence>
<dbReference type="PANTHER" id="PTHR19353">
    <property type="entry name" value="FATTY ACID DESATURASE 2"/>
    <property type="match status" value="1"/>
</dbReference>
<evidence type="ECO:0000256" key="2">
    <source>
        <dbReference type="ARBA" id="ARBA00009295"/>
    </source>
</evidence>
<dbReference type="GO" id="GO:0006629">
    <property type="term" value="P:lipid metabolic process"/>
    <property type="evidence" value="ECO:0007669"/>
    <property type="project" value="UniProtKB-KW"/>
</dbReference>
<sequence>MVLNDSFHQNPASAVPFRLRIDGKWLDVDEQLLRAHPGGGAMLAYRNLDATAVFHAFHANSKMAYTWLREYREKSTPESVEEDNTVFDSPEEDKLNDNEEKTNEEFNKRLMNVNMGKFVLNSEENAKICQSFSKLRNHVRERGLLKANNSYFVRKFTEAICLIAFSLFLQSKEYFVSSALLMGLVWQQLGWMIHEYGHQQHFTNRWLNDCCGYICGNILQGFSLAGWKNQHNIHHAATNVDGRDGDLDLLPLWATIGTQLMKIDSNSLFAQLIPFQHLYWAFALPLLRLSWLLQSIQFVTKMHKSFYNIHRERALIEQLTIIIHWTLVLTQYYFLPNNQVMPIVKEFCAQNGLPYMVDDYFTGFKLTVKHMQNVAEVAKEFFQRKMSSGG</sequence>
<evidence type="ECO:0000256" key="4">
    <source>
        <dbReference type="ARBA" id="ARBA00022989"/>
    </source>
</evidence>
<feature type="region of interest" description="Disordered" evidence="8">
    <location>
        <begin position="76"/>
        <end position="99"/>
    </location>
</feature>
<dbReference type="Proteomes" id="UP000605970">
    <property type="component" value="Unassembled WGS sequence"/>
</dbReference>
<dbReference type="InterPro" id="IPR005804">
    <property type="entry name" value="FA_desaturase_dom"/>
</dbReference>
<evidence type="ECO:0000256" key="7">
    <source>
        <dbReference type="ARBA" id="ARBA00023136"/>
    </source>
</evidence>
<feature type="compositionally biased region" description="Acidic residues" evidence="8">
    <location>
        <begin position="79"/>
        <end position="91"/>
    </location>
</feature>
<keyword evidence="7" id="KW-0472">Membrane</keyword>
<keyword evidence="11" id="KW-1185">Reference proteome</keyword>
<dbReference type="OrthoDB" id="260091at2759"/>
<gene>
    <name evidence="10" type="ORF">Mgra_00002346</name>
</gene>
<dbReference type="EMBL" id="JABEBT010000014">
    <property type="protein sequence ID" value="KAF7638118.1"/>
    <property type="molecule type" value="Genomic_DNA"/>
</dbReference>
<keyword evidence="5" id="KW-0560">Oxidoreductase</keyword>
<comment type="subcellular location">
    <subcellularLocation>
        <location evidence="1">Membrane</location>
        <topology evidence="1">Multi-pass membrane protein</topology>
    </subcellularLocation>
</comment>
<reference evidence="10" key="1">
    <citation type="journal article" date="2020" name="Ecol. Evol.">
        <title>Genome structure and content of the rice root-knot nematode (Meloidogyne graminicola).</title>
        <authorList>
            <person name="Phan N.T."/>
            <person name="Danchin E.G.J."/>
            <person name="Klopp C."/>
            <person name="Perfus-Barbeoch L."/>
            <person name="Kozlowski D.K."/>
            <person name="Koutsovoulos G.D."/>
            <person name="Lopez-Roques C."/>
            <person name="Bouchez O."/>
            <person name="Zahm M."/>
            <person name="Besnard G."/>
            <person name="Bellafiore S."/>
        </authorList>
    </citation>
    <scope>NUCLEOTIDE SEQUENCE</scope>
    <source>
        <strain evidence="10">VN-18</strain>
    </source>
</reference>
<dbReference type="Gene3D" id="3.10.120.10">
    <property type="entry name" value="Cytochrome b5-like heme/steroid binding domain"/>
    <property type="match status" value="1"/>
</dbReference>
<evidence type="ECO:0000256" key="8">
    <source>
        <dbReference type="SAM" id="MobiDB-lite"/>
    </source>
</evidence>
<dbReference type="PANTHER" id="PTHR19353:SF88">
    <property type="entry name" value="DELTA(5) FATTY ACID DESATURASE FAT-4"/>
    <property type="match status" value="1"/>
</dbReference>
<dbReference type="PIRSF" id="PIRSF015921">
    <property type="entry name" value="FA_sphinglp_des"/>
    <property type="match status" value="1"/>
</dbReference>
<dbReference type="Pfam" id="PF00487">
    <property type="entry name" value="FA_desaturase"/>
    <property type="match status" value="1"/>
</dbReference>
<dbReference type="AlphaFoldDB" id="A0A8S9ZXU4"/>
<dbReference type="GO" id="GO:0016020">
    <property type="term" value="C:membrane"/>
    <property type="evidence" value="ECO:0007669"/>
    <property type="project" value="UniProtKB-SubCell"/>
</dbReference>
<proteinExistence type="inferred from homology"/>
<dbReference type="InterPro" id="IPR012171">
    <property type="entry name" value="Fatty_acid_desaturase"/>
</dbReference>
<evidence type="ECO:0000256" key="1">
    <source>
        <dbReference type="ARBA" id="ARBA00004141"/>
    </source>
</evidence>
<name>A0A8S9ZXU4_9BILA</name>
<evidence type="ECO:0000313" key="10">
    <source>
        <dbReference type="EMBL" id="KAF7638118.1"/>
    </source>
</evidence>
<comment type="similarity">
    <text evidence="2">Belongs to the fatty acid desaturase type 1 family.</text>
</comment>
<evidence type="ECO:0000313" key="11">
    <source>
        <dbReference type="Proteomes" id="UP000605970"/>
    </source>
</evidence>
<dbReference type="SUPFAM" id="SSF55856">
    <property type="entry name" value="Cytochrome b5-like heme/steroid binding domain"/>
    <property type="match status" value="1"/>
</dbReference>
<dbReference type="GO" id="GO:0016717">
    <property type="term" value="F:oxidoreductase activity, acting on paired donors, with oxidation of a pair of donors resulting in the reduction of molecular oxygen to two molecules of water"/>
    <property type="evidence" value="ECO:0007669"/>
    <property type="project" value="TreeGrafter"/>
</dbReference>
<dbReference type="InterPro" id="IPR036400">
    <property type="entry name" value="Cyt_B5-like_heme/steroid_sf"/>
</dbReference>
<accession>A0A8S9ZXU4</accession>
<organism evidence="10 11">
    <name type="scientific">Meloidogyne graminicola</name>
    <dbReference type="NCBI Taxonomy" id="189291"/>
    <lineage>
        <taxon>Eukaryota</taxon>
        <taxon>Metazoa</taxon>
        <taxon>Ecdysozoa</taxon>
        <taxon>Nematoda</taxon>
        <taxon>Chromadorea</taxon>
        <taxon>Rhabditida</taxon>
        <taxon>Tylenchina</taxon>
        <taxon>Tylenchomorpha</taxon>
        <taxon>Tylenchoidea</taxon>
        <taxon>Meloidogynidae</taxon>
        <taxon>Meloidogyninae</taxon>
        <taxon>Meloidogyne</taxon>
    </lineage>
</organism>